<dbReference type="GO" id="GO:0016787">
    <property type="term" value="F:hydrolase activity"/>
    <property type="evidence" value="ECO:0007669"/>
    <property type="project" value="UniProtKB-KW"/>
</dbReference>
<dbReference type="AlphaFoldDB" id="A0A1J5T4I2"/>
<dbReference type="SUPFAM" id="SSF51556">
    <property type="entry name" value="Metallo-dependent hydrolases"/>
    <property type="match status" value="1"/>
</dbReference>
<gene>
    <name evidence="3" type="ORF">GALL_106490</name>
</gene>
<dbReference type="GO" id="GO:0016831">
    <property type="term" value="F:carboxy-lyase activity"/>
    <property type="evidence" value="ECO:0007669"/>
    <property type="project" value="InterPro"/>
</dbReference>
<reference evidence="3" key="1">
    <citation type="submission" date="2016-10" db="EMBL/GenBank/DDBJ databases">
        <title>Sequence of Gallionella enrichment culture.</title>
        <authorList>
            <person name="Poehlein A."/>
            <person name="Muehling M."/>
            <person name="Daniel R."/>
        </authorList>
    </citation>
    <scope>NUCLEOTIDE SEQUENCE</scope>
</reference>
<proteinExistence type="predicted"/>
<evidence type="ECO:0000256" key="1">
    <source>
        <dbReference type="ARBA" id="ARBA00023239"/>
    </source>
</evidence>
<protein>
    <submittedName>
        <fullName evidence="3">Amidohydrolase</fullName>
    </submittedName>
</protein>
<dbReference type="PANTHER" id="PTHR21240:SF28">
    <property type="entry name" value="ISO-OROTATE DECARBOXYLASE (EUROFUNG)"/>
    <property type="match status" value="1"/>
</dbReference>
<dbReference type="InterPro" id="IPR032465">
    <property type="entry name" value="ACMSD"/>
</dbReference>
<dbReference type="EMBL" id="MLJW01000039">
    <property type="protein sequence ID" value="OIR07062.1"/>
    <property type="molecule type" value="Genomic_DNA"/>
</dbReference>
<keyword evidence="3" id="KW-0378">Hydrolase</keyword>
<organism evidence="3">
    <name type="scientific">mine drainage metagenome</name>
    <dbReference type="NCBI Taxonomy" id="410659"/>
    <lineage>
        <taxon>unclassified sequences</taxon>
        <taxon>metagenomes</taxon>
        <taxon>ecological metagenomes</taxon>
    </lineage>
</organism>
<comment type="caution">
    <text evidence="3">The sequence shown here is derived from an EMBL/GenBank/DDBJ whole genome shotgun (WGS) entry which is preliminary data.</text>
</comment>
<dbReference type="InterPro" id="IPR006680">
    <property type="entry name" value="Amidohydro-rel"/>
</dbReference>
<sequence>MKLDLFNHIFPRAFFDRALEVMPNGKDMFKRVRDIPCIVDLDERFRIMDRFDDYAQVICLGSPPIEAFGPPPVSTEMARLANDGMAELVGKYPDRFPAFIASLPMNDPDGLLRETERAINELGAVGVQVFTNVLGRPLTAPETLPLFDLMARFDRPLWLHPARGADFPDYKGEKKSHYEIWWTLGWPYETSAAMAHMVFEGLFDKHPELKIITHHMGAMIPYFEGRVGPGWDQLGTRTSDEDYTLLLKKLKKRPLDYFKMFYADTALFGAAKATELGLEFFGVDNVVFASDAPFDPEKGSAYTRWTIDIIDGLDITPQQRHAIYEGNARRLLKLK</sequence>
<dbReference type="GO" id="GO:0005737">
    <property type="term" value="C:cytoplasm"/>
    <property type="evidence" value="ECO:0007669"/>
    <property type="project" value="TreeGrafter"/>
</dbReference>
<dbReference type="Gene3D" id="3.20.20.140">
    <property type="entry name" value="Metal-dependent hydrolases"/>
    <property type="match status" value="1"/>
</dbReference>
<dbReference type="Pfam" id="PF04909">
    <property type="entry name" value="Amidohydro_2"/>
    <property type="match status" value="1"/>
</dbReference>
<feature type="domain" description="Amidohydrolase-related" evidence="2">
    <location>
        <begin position="71"/>
        <end position="334"/>
    </location>
</feature>
<dbReference type="PANTHER" id="PTHR21240">
    <property type="entry name" value="2-AMINO-3-CARBOXYLMUCONATE-6-SEMIALDEHYDE DECARBOXYLASE"/>
    <property type="match status" value="1"/>
</dbReference>
<accession>A0A1J5T4I2</accession>
<keyword evidence="1" id="KW-0456">Lyase</keyword>
<dbReference type="GO" id="GO:0019748">
    <property type="term" value="P:secondary metabolic process"/>
    <property type="evidence" value="ECO:0007669"/>
    <property type="project" value="TreeGrafter"/>
</dbReference>
<dbReference type="InterPro" id="IPR032466">
    <property type="entry name" value="Metal_Hydrolase"/>
</dbReference>
<name>A0A1J5T4I2_9ZZZZ</name>
<evidence type="ECO:0000259" key="2">
    <source>
        <dbReference type="Pfam" id="PF04909"/>
    </source>
</evidence>
<evidence type="ECO:0000313" key="3">
    <source>
        <dbReference type="EMBL" id="OIR07062.1"/>
    </source>
</evidence>